<keyword evidence="4" id="KW-1185">Reference proteome</keyword>
<feature type="region of interest" description="Disordered" evidence="1">
    <location>
        <begin position="475"/>
        <end position="547"/>
    </location>
</feature>
<dbReference type="GeneID" id="9683309"/>
<gene>
    <name evidence="3" type="ORF">MICPUCDRAFT_57528</name>
</gene>
<dbReference type="Proteomes" id="UP000001876">
    <property type="component" value="Unassembled WGS sequence"/>
</dbReference>
<evidence type="ECO:0000313" key="3">
    <source>
        <dbReference type="EMBL" id="EEH58194.1"/>
    </source>
</evidence>
<feature type="region of interest" description="Disordered" evidence="1">
    <location>
        <begin position="1"/>
        <end position="46"/>
    </location>
</feature>
<proteinExistence type="predicted"/>
<dbReference type="InterPro" id="IPR022035">
    <property type="entry name" value="PCIF1_WW"/>
</dbReference>
<dbReference type="EMBL" id="GG663738">
    <property type="protein sequence ID" value="EEH58194.1"/>
    <property type="molecule type" value="Genomic_DNA"/>
</dbReference>
<dbReference type="eggNOG" id="ENOG502QVT7">
    <property type="taxonomic scope" value="Eukaryota"/>
</dbReference>
<dbReference type="KEGG" id="mpp:MICPUCDRAFT_57528"/>
<evidence type="ECO:0000256" key="1">
    <source>
        <dbReference type="SAM" id="MobiDB-lite"/>
    </source>
</evidence>
<accession>C1MR52</accession>
<reference evidence="3 4" key="1">
    <citation type="journal article" date="2009" name="Science">
        <title>Green evolution and dynamic adaptations revealed by genomes of the marine picoeukaryotes Micromonas.</title>
        <authorList>
            <person name="Worden A.Z."/>
            <person name="Lee J.H."/>
            <person name="Mock T."/>
            <person name="Rouze P."/>
            <person name="Simmons M.P."/>
            <person name="Aerts A.L."/>
            <person name="Allen A.E."/>
            <person name="Cuvelier M.L."/>
            <person name="Derelle E."/>
            <person name="Everett M.V."/>
            <person name="Foulon E."/>
            <person name="Grimwood J."/>
            <person name="Gundlach H."/>
            <person name="Henrissat B."/>
            <person name="Napoli C."/>
            <person name="McDonald S.M."/>
            <person name="Parker M.S."/>
            <person name="Rombauts S."/>
            <person name="Salamov A."/>
            <person name="Von Dassow P."/>
            <person name="Badger J.H."/>
            <person name="Coutinho P.M."/>
            <person name="Demir E."/>
            <person name="Dubchak I."/>
            <person name="Gentemann C."/>
            <person name="Eikrem W."/>
            <person name="Gready J.E."/>
            <person name="John U."/>
            <person name="Lanier W."/>
            <person name="Lindquist E.A."/>
            <person name="Lucas S."/>
            <person name="Mayer K.F."/>
            <person name="Moreau H."/>
            <person name="Not F."/>
            <person name="Otillar R."/>
            <person name="Panaud O."/>
            <person name="Pangilinan J."/>
            <person name="Paulsen I."/>
            <person name="Piegu B."/>
            <person name="Poliakov A."/>
            <person name="Robbens S."/>
            <person name="Schmutz J."/>
            <person name="Toulza E."/>
            <person name="Wyss T."/>
            <person name="Zelensky A."/>
            <person name="Zhou K."/>
            <person name="Armbrust E.V."/>
            <person name="Bhattacharya D."/>
            <person name="Goodenough U.W."/>
            <person name="Van de Peer Y."/>
            <person name="Grigoriev I.V."/>
        </authorList>
    </citation>
    <scope>NUCLEOTIDE SEQUENCE [LARGE SCALE GENOMIC DNA]</scope>
    <source>
        <strain evidence="3 4">CCMP1545</strain>
    </source>
</reference>
<dbReference type="PANTHER" id="PTHR21727">
    <property type="entry name" value="PHOSPHORYLATED CTD INTERACTING FACTOR 1"/>
    <property type="match status" value="1"/>
</dbReference>
<evidence type="ECO:0000259" key="2">
    <source>
        <dbReference type="Pfam" id="PF12237"/>
    </source>
</evidence>
<sequence>MSSPHHQERGGRGRGGGRFPGRGRDGGRGGGRGRGRGPSDFGGLWDPTVKWVFDDASSGGGDGGGGGAREAGINKKRARDYHAQGRAGQRAPTKEASAALAALEMRRFKLVKRLRHQFSLTCAGLKIPPPLLAFERWLARAMLQGGDAIPTPMLPAIDAGRGLGRDLHRAGVEDLAAADAAASDLADASAALAAKLSEPPDADAADDAPRDADAVVTVDDAGPLLALKVNAQKPYMQVSKQHMGKLRALYSRHSLGGAPLPPEGSSEHAAFAASVFALLARYDACGGAGYQAALGEKAFDVLKKRVGVGCEAFASPLNARYGRFCSAFPDVDGPFGSLGSFFDFAPTRGSFEMNPPFVPEVLLAAAERAEKLLRTAEESDSRLSFVVVVPAWRDVPMWTALEKSAFKRGDALIVPASAHGYCDGAQQIRSPSERHRVSSYDTGVFFLQTTAGARRWPVTEEIRAELLEGMKAAVGSAATTGDLEKRWRGDKGGGRDEGGKQKRFVEKQKREKSEQRDRERGEEDGGGGEKRKDGEKRKRRRRKRETE</sequence>
<dbReference type="PANTHER" id="PTHR21727:SF0">
    <property type="entry name" value="MRNA (2'-O-METHYLADENOSINE-N(6)-)-METHYLTRANSFERASE"/>
    <property type="match status" value="1"/>
</dbReference>
<organism evidence="4">
    <name type="scientific">Micromonas pusilla (strain CCMP1545)</name>
    <name type="common">Picoplanktonic green alga</name>
    <dbReference type="NCBI Taxonomy" id="564608"/>
    <lineage>
        <taxon>Eukaryota</taxon>
        <taxon>Viridiplantae</taxon>
        <taxon>Chlorophyta</taxon>
        <taxon>Mamiellophyceae</taxon>
        <taxon>Mamiellales</taxon>
        <taxon>Mamiellaceae</taxon>
        <taxon>Micromonas</taxon>
    </lineage>
</organism>
<dbReference type="GO" id="GO:0016422">
    <property type="term" value="F:mRNA (2'-O-methyladenosine-N6-)-methyltransferase activity"/>
    <property type="evidence" value="ECO:0007669"/>
    <property type="project" value="InterPro"/>
</dbReference>
<dbReference type="Pfam" id="PF12237">
    <property type="entry name" value="PCIF1_WW"/>
    <property type="match status" value="1"/>
</dbReference>
<dbReference type="GO" id="GO:0099122">
    <property type="term" value="F:RNA polymerase II C-terminal domain binding"/>
    <property type="evidence" value="ECO:0007669"/>
    <property type="project" value="InterPro"/>
</dbReference>
<feature type="domain" description="PCIF1 WW" evidence="2">
    <location>
        <begin position="245"/>
        <end position="424"/>
    </location>
</feature>
<feature type="compositionally biased region" description="Basic and acidic residues" evidence="1">
    <location>
        <begin position="1"/>
        <end position="11"/>
    </location>
</feature>
<dbReference type="OrthoDB" id="498301at2759"/>
<dbReference type="AlphaFoldDB" id="C1MR52"/>
<evidence type="ECO:0000313" key="4">
    <source>
        <dbReference type="Proteomes" id="UP000001876"/>
    </source>
</evidence>
<dbReference type="OMA" id="HARPSHE"/>
<feature type="compositionally biased region" description="Basic residues" evidence="1">
    <location>
        <begin position="537"/>
        <end position="547"/>
    </location>
</feature>
<feature type="compositionally biased region" description="Basic and acidic residues" evidence="1">
    <location>
        <begin position="482"/>
        <end position="536"/>
    </location>
</feature>
<protein>
    <submittedName>
        <fullName evidence="3">Predicted protein</fullName>
    </submittedName>
</protein>
<dbReference type="InterPro" id="IPR039881">
    <property type="entry name" value="PCIF1-like"/>
</dbReference>
<dbReference type="RefSeq" id="XP_003058243.1">
    <property type="nucleotide sequence ID" value="XM_003058197.1"/>
</dbReference>
<name>C1MR52_MICPC</name>